<dbReference type="InterPro" id="IPR050463">
    <property type="entry name" value="Gfo/Idh/MocA_oxidrdct_glycsds"/>
</dbReference>
<evidence type="ECO:0000259" key="2">
    <source>
        <dbReference type="Pfam" id="PF22725"/>
    </source>
</evidence>
<gene>
    <name evidence="3" type="ORF">SAMN04487996_104145</name>
</gene>
<dbReference type="Gene3D" id="3.40.50.720">
    <property type="entry name" value="NAD(P)-binding Rossmann-like Domain"/>
    <property type="match status" value="1"/>
</dbReference>
<accession>A0A1G7BBQ1</accession>
<sequence>MSTSRRDVLKMAGVALAGSTLPTFAILNPNRAFAGVNADTLKIGLIGCGGRGSGAANQALKADPNVVLWAMGDIFKDKMDASLENLTKVHGPKVKVDEGRKFIGFDAFKKVLDSGVDVVLLATPPHFRPEHLTAAINAGKHVFCEKPVAVDAPGVRKVLDAAKLAKQKNVSLMSGFCWRYHEPKRASFARILDGAVGDITAIYNTYDTGTLWSFPRVSGWTDAEYVLRNWTYYTWLAGDHIVEQAVHSIDMMAWAMGGKLPISAVGTGGRQVRTDSLFGNIFDHFSVVYDYDNGVKGFHHSRQQANCENSYLVQTLGTKGSAMVNCARNVHEITGANPWKYEGAQNDMYQTEHNELFASIRSGKLINDGEFMAHSTLTAIMGRMASYTGKRVTWNEALNSTEKLGPDTYSFDMKPPVVEVAKPGITAFS</sequence>
<dbReference type="AlphaFoldDB" id="A0A1G7BBQ1"/>
<dbReference type="EMBL" id="FNAN01000004">
    <property type="protein sequence ID" value="SDE24327.1"/>
    <property type="molecule type" value="Genomic_DNA"/>
</dbReference>
<dbReference type="Gene3D" id="3.30.360.10">
    <property type="entry name" value="Dihydrodipicolinate Reductase, domain 2"/>
    <property type="match status" value="1"/>
</dbReference>
<feature type="domain" description="GFO/IDH/MocA-like oxidoreductase" evidence="2">
    <location>
        <begin position="191"/>
        <end position="322"/>
    </location>
</feature>
<keyword evidence="4" id="KW-1185">Reference proteome</keyword>
<dbReference type="InterPro" id="IPR000683">
    <property type="entry name" value="Gfo/Idh/MocA-like_OxRdtase_N"/>
</dbReference>
<reference evidence="4" key="1">
    <citation type="submission" date="2016-10" db="EMBL/GenBank/DDBJ databases">
        <authorList>
            <person name="Varghese N."/>
            <person name="Submissions S."/>
        </authorList>
    </citation>
    <scope>NUCLEOTIDE SEQUENCE [LARGE SCALE GENOMIC DNA]</scope>
    <source>
        <strain evidence="4">DSM 25329</strain>
    </source>
</reference>
<feature type="domain" description="Gfo/Idh/MocA-like oxidoreductase N-terminal" evidence="1">
    <location>
        <begin position="41"/>
        <end position="174"/>
    </location>
</feature>
<evidence type="ECO:0000313" key="3">
    <source>
        <dbReference type="EMBL" id="SDE24327.1"/>
    </source>
</evidence>
<dbReference type="Proteomes" id="UP000198748">
    <property type="component" value="Unassembled WGS sequence"/>
</dbReference>
<dbReference type="Pfam" id="PF01408">
    <property type="entry name" value="GFO_IDH_MocA"/>
    <property type="match status" value="1"/>
</dbReference>
<evidence type="ECO:0000259" key="1">
    <source>
        <dbReference type="Pfam" id="PF01408"/>
    </source>
</evidence>
<dbReference type="InterPro" id="IPR036291">
    <property type="entry name" value="NAD(P)-bd_dom_sf"/>
</dbReference>
<dbReference type="Pfam" id="PF22725">
    <property type="entry name" value="GFO_IDH_MocA_C3"/>
    <property type="match status" value="1"/>
</dbReference>
<dbReference type="PANTHER" id="PTHR43818:SF5">
    <property type="entry name" value="OXIDOREDUCTASE FAMILY PROTEIN"/>
    <property type="match status" value="1"/>
</dbReference>
<dbReference type="InterPro" id="IPR006311">
    <property type="entry name" value="TAT_signal"/>
</dbReference>
<proteinExistence type="predicted"/>
<dbReference type="PANTHER" id="PTHR43818">
    <property type="entry name" value="BCDNA.GH03377"/>
    <property type="match status" value="1"/>
</dbReference>
<dbReference type="STRING" id="659014.SAMN04487996_104145"/>
<dbReference type="GO" id="GO:0000166">
    <property type="term" value="F:nucleotide binding"/>
    <property type="evidence" value="ECO:0007669"/>
    <property type="project" value="InterPro"/>
</dbReference>
<organism evidence="3 4">
    <name type="scientific">Dyadobacter soli</name>
    <dbReference type="NCBI Taxonomy" id="659014"/>
    <lineage>
        <taxon>Bacteria</taxon>
        <taxon>Pseudomonadati</taxon>
        <taxon>Bacteroidota</taxon>
        <taxon>Cytophagia</taxon>
        <taxon>Cytophagales</taxon>
        <taxon>Spirosomataceae</taxon>
        <taxon>Dyadobacter</taxon>
    </lineage>
</organism>
<dbReference type="PROSITE" id="PS51318">
    <property type="entry name" value="TAT"/>
    <property type="match status" value="1"/>
</dbReference>
<protein>
    <submittedName>
        <fullName evidence="3">Predicted dehydrogenase</fullName>
    </submittedName>
</protein>
<dbReference type="InterPro" id="IPR055170">
    <property type="entry name" value="GFO_IDH_MocA-like_dom"/>
</dbReference>
<name>A0A1G7BBQ1_9BACT</name>
<dbReference type="SUPFAM" id="SSF55347">
    <property type="entry name" value="Glyceraldehyde-3-phosphate dehydrogenase-like, C-terminal domain"/>
    <property type="match status" value="1"/>
</dbReference>
<dbReference type="SUPFAM" id="SSF51735">
    <property type="entry name" value="NAD(P)-binding Rossmann-fold domains"/>
    <property type="match status" value="1"/>
</dbReference>
<evidence type="ECO:0000313" key="4">
    <source>
        <dbReference type="Proteomes" id="UP000198748"/>
    </source>
</evidence>